<dbReference type="InterPro" id="IPR046342">
    <property type="entry name" value="CBS_dom_sf"/>
</dbReference>
<keyword evidence="1 2" id="KW-0129">CBS domain</keyword>
<dbReference type="AlphaFoldDB" id="A0A8J6THE2"/>
<dbReference type="Pfam" id="PF00571">
    <property type="entry name" value="CBS"/>
    <property type="match status" value="2"/>
</dbReference>
<dbReference type="SUPFAM" id="SSF54631">
    <property type="entry name" value="CBS-domain pair"/>
    <property type="match status" value="1"/>
</dbReference>
<organism evidence="4 5">
    <name type="scientific">Candidatus Desulfobia pelagia</name>
    <dbReference type="NCBI Taxonomy" id="2841692"/>
    <lineage>
        <taxon>Bacteria</taxon>
        <taxon>Pseudomonadati</taxon>
        <taxon>Thermodesulfobacteriota</taxon>
        <taxon>Desulfobulbia</taxon>
        <taxon>Desulfobulbales</taxon>
        <taxon>Desulfobulbaceae</taxon>
        <taxon>Candidatus Desulfobia</taxon>
    </lineage>
</organism>
<name>A0A8J6THE2_9BACT</name>
<comment type="caution">
    <text evidence="4">The sequence shown here is derived from an EMBL/GenBank/DDBJ whole genome shotgun (WGS) entry which is preliminary data.</text>
</comment>
<evidence type="ECO:0000259" key="3">
    <source>
        <dbReference type="PROSITE" id="PS51371"/>
    </source>
</evidence>
<dbReference type="SMART" id="SM00116">
    <property type="entry name" value="CBS"/>
    <property type="match status" value="2"/>
</dbReference>
<evidence type="ECO:0000256" key="2">
    <source>
        <dbReference type="PROSITE-ProRule" id="PRU00703"/>
    </source>
</evidence>
<dbReference type="Proteomes" id="UP000614424">
    <property type="component" value="Unassembled WGS sequence"/>
</dbReference>
<feature type="domain" description="CBS" evidence="3">
    <location>
        <begin position="98"/>
        <end position="155"/>
    </location>
</feature>
<dbReference type="EMBL" id="JACNJZ010000214">
    <property type="protein sequence ID" value="MBC8319025.1"/>
    <property type="molecule type" value="Genomic_DNA"/>
</dbReference>
<sequence>MSKYHKIQHATVNDIVSDKERRQIPQVHPDDGVAEIVAAFKKSRHARLVYVVDENQHLSGAISLGNLAKHLLFHLNDKEIDNLHLMDMALAETAMDYIDRPVVSAKISDNIEPVLANMLKASIKEIPIVDDQKKLVADLTLVDILDCCLEDLLDT</sequence>
<proteinExistence type="predicted"/>
<dbReference type="PANTHER" id="PTHR43080">
    <property type="entry name" value="CBS DOMAIN-CONTAINING PROTEIN CBSX3, MITOCHONDRIAL"/>
    <property type="match status" value="1"/>
</dbReference>
<reference evidence="4 5" key="1">
    <citation type="submission" date="2020-08" db="EMBL/GenBank/DDBJ databases">
        <title>Bridging the membrane lipid divide: bacteria of the FCB group superphylum have the potential to synthesize archaeal ether lipids.</title>
        <authorList>
            <person name="Villanueva L."/>
            <person name="Von Meijenfeldt F.A.B."/>
            <person name="Westbye A.B."/>
            <person name="Yadav S."/>
            <person name="Hopmans E.C."/>
            <person name="Dutilh B.E."/>
            <person name="Sinninghe Damste J.S."/>
        </authorList>
    </citation>
    <scope>NUCLEOTIDE SEQUENCE [LARGE SCALE GENOMIC DNA]</scope>
    <source>
        <strain evidence="4">NIOZ-UU47</strain>
    </source>
</reference>
<dbReference type="PANTHER" id="PTHR43080:SF2">
    <property type="entry name" value="CBS DOMAIN-CONTAINING PROTEIN"/>
    <property type="match status" value="1"/>
</dbReference>
<gene>
    <name evidence="4" type="ORF">H8E41_14095</name>
</gene>
<evidence type="ECO:0000256" key="1">
    <source>
        <dbReference type="ARBA" id="ARBA00023122"/>
    </source>
</evidence>
<dbReference type="InterPro" id="IPR051257">
    <property type="entry name" value="Diverse_CBS-Domain"/>
</dbReference>
<feature type="domain" description="CBS" evidence="3">
    <location>
        <begin position="20"/>
        <end position="78"/>
    </location>
</feature>
<evidence type="ECO:0000313" key="4">
    <source>
        <dbReference type="EMBL" id="MBC8319025.1"/>
    </source>
</evidence>
<accession>A0A8J6THE2</accession>
<evidence type="ECO:0000313" key="5">
    <source>
        <dbReference type="Proteomes" id="UP000614424"/>
    </source>
</evidence>
<dbReference type="InterPro" id="IPR000644">
    <property type="entry name" value="CBS_dom"/>
</dbReference>
<dbReference type="PROSITE" id="PS51371">
    <property type="entry name" value="CBS"/>
    <property type="match status" value="2"/>
</dbReference>
<protein>
    <submittedName>
        <fullName evidence="4">CBS domain-containing protein</fullName>
    </submittedName>
</protein>
<dbReference type="Gene3D" id="3.10.580.10">
    <property type="entry name" value="CBS-domain"/>
    <property type="match status" value="1"/>
</dbReference>